<organism evidence="2 3">
    <name type="scientific">Streptomyces ipomoeae</name>
    <dbReference type="NCBI Taxonomy" id="103232"/>
    <lineage>
        <taxon>Bacteria</taxon>
        <taxon>Bacillati</taxon>
        <taxon>Actinomycetota</taxon>
        <taxon>Actinomycetes</taxon>
        <taxon>Kitasatosporales</taxon>
        <taxon>Streptomycetaceae</taxon>
        <taxon>Streptomyces</taxon>
    </lineage>
</organism>
<gene>
    <name evidence="2" type="ORF">Sipo8835_46695</name>
</gene>
<accession>A0AAE8VS44</accession>
<protein>
    <recommendedName>
        <fullName evidence="4">Immunity protein Imm1</fullName>
    </recommendedName>
</protein>
<evidence type="ECO:0000313" key="2">
    <source>
        <dbReference type="EMBL" id="TQE14872.1"/>
    </source>
</evidence>
<dbReference type="Proteomes" id="UP000318720">
    <property type="component" value="Unassembled WGS sequence"/>
</dbReference>
<proteinExistence type="predicted"/>
<feature type="compositionally biased region" description="Acidic residues" evidence="1">
    <location>
        <begin position="144"/>
        <end position="158"/>
    </location>
</feature>
<dbReference type="EMBL" id="SPAZ01000373">
    <property type="protein sequence ID" value="TQE14872.1"/>
    <property type="molecule type" value="Genomic_DNA"/>
</dbReference>
<evidence type="ECO:0000313" key="3">
    <source>
        <dbReference type="Proteomes" id="UP000318720"/>
    </source>
</evidence>
<dbReference type="AlphaFoldDB" id="A0AAE8VS44"/>
<comment type="caution">
    <text evidence="2">The sequence shown here is derived from an EMBL/GenBank/DDBJ whole genome shotgun (WGS) entry which is preliminary data.</text>
</comment>
<evidence type="ECO:0008006" key="4">
    <source>
        <dbReference type="Google" id="ProtNLM"/>
    </source>
</evidence>
<evidence type="ECO:0000256" key="1">
    <source>
        <dbReference type="SAM" id="MobiDB-lite"/>
    </source>
</evidence>
<feature type="region of interest" description="Disordered" evidence="1">
    <location>
        <begin position="136"/>
        <end position="165"/>
    </location>
</feature>
<sequence>MPGGEPRRDTAAVLLTWIAEIADEPLLLEPNDRVAEQRTNTWCLSAEPEDRTRLSVSEVAAALEHTAAAIQARVHDSGYSGHATFYVWYDAQAGQLRCSTGSVGTDELPFGGVHMPVHDLRPVVEAFLNDAAPDVNAWSGLEEPGNDEEVEDPAESETEPPPFPVWVRRVGGVAA</sequence>
<name>A0AAE8VS44_9ACTN</name>
<reference evidence="2 3" key="1">
    <citation type="submission" date="2019-03" db="EMBL/GenBank/DDBJ databases">
        <title>Comparative genomic analyses of the sweetpotato soil rot pathogen, Streptomyces ipomoeae.</title>
        <authorList>
            <person name="Ruschel Soares N."/>
            <person name="Badger J.H."/>
            <person name="Huguet-Tapia J.C."/>
            <person name="Clark C.A."/>
            <person name="Pettis G.S."/>
        </authorList>
    </citation>
    <scope>NUCLEOTIDE SEQUENCE [LARGE SCALE GENOMIC DNA]</scope>
    <source>
        <strain evidence="2 3">88-35</strain>
    </source>
</reference>